<dbReference type="PANTHER" id="PTHR22589">
    <property type="entry name" value="CARNITINE O-ACYLTRANSFERASE"/>
    <property type="match status" value="1"/>
</dbReference>
<evidence type="ECO:0000259" key="6">
    <source>
        <dbReference type="Pfam" id="PF00755"/>
    </source>
</evidence>
<dbReference type="Gene3D" id="3.30.559.10">
    <property type="entry name" value="Chloramphenicol acetyltransferase-like domain"/>
    <property type="match status" value="1"/>
</dbReference>
<proteinExistence type="inferred from homology"/>
<sequence length="608" mass="66941">MGRLTTYANQEDLPSLPVPDLEQTARKYLDSVAPFVTPEELRHTTELMNEFVGPNGQAHELHKMLLERAATERNWLADWWEYAGYTSYRAPTAIDINMISGFGSFAELDQPVPQNRRAAEIIRYTAEYHELLLRELVPPETMGRRPMCMNMFKRIFSSCRVPAVPADTYERLDGAKPIDHVVVFCRGYPFALRVYDTQRRLLSIGDLERQLQFIARYAQSFPTKMRVGALTAAQRDEWAAAREALLPLGDNAAHLALIQESLFAVCLDEAIPTTPTACLQRIAAGEAHNRWFDKSLQFIVFANGNAGCNMEHGNADATVYRSVFEWLGRRYLTRSGSLETAIESTSDAFLPPPTLLCLEVPPAVETAIARTEHAFAAKAARFQACVTRHKALGRTRIKAELRVPPDTYVQLAIQHAAWTLWGRPLPTYESAHTRWFALGRTETIRSCSSEVAAWLAAPDGPAGRERFAAAVAKHQALAVDALGGQGVDRHLLGLQVAAAVAGLAPPPVFADAAFVRSGGNGNFVLSTSNVSGYEWLWGGFAPMVDYGVGVCYSVEPTFIGYTVTSMAKAADDATTDPVRRVSCHEFAAALTNSLDALARYVCDGAARL</sequence>
<organism evidence="7 8">
    <name type="scientific">Achlya hypogyna</name>
    <name type="common">Oomycete</name>
    <name type="synonym">Protoachlya hypogyna</name>
    <dbReference type="NCBI Taxonomy" id="1202772"/>
    <lineage>
        <taxon>Eukaryota</taxon>
        <taxon>Sar</taxon>
        <taxon>Stramenopiles</taxon>
        <taxon>Oomycota</taxon>
        <taxon>Saprolegniomycetes</taxon>
        <taxon>Saprolegniales</taxon>
        <taxon>Achlyaceae</taxon>
        <taxon>Achlya</taxon>
    </lineage>
</organism>
<dbReference type="InterPro" id="IPR000542">
    <property type="entry name" value="Carn_acyl_trans"/>
</dbReference>
<dbReference type="InterPro" id="IPR042231">
    <property type="entry name" value="Cho/carn_acyl_trans_2"/>
</dbReference>
<comment type="similarity">
    <text evidence="1 5">Belongs to the carnitine/choline acetyltransferase family.</text>
</comment>
<evidence type="ECO:0000256" key="4">
    <source>
        <dbReference type="PIRSR" id="PIRSR600542-1"/>
    </source>
</evidence>
<comment type="caution">
    <text evidence="7">The sequence shown here is derived from an EMBL/GenBank/DDBJ whole genome shotgun (WGS) entry which is preliminary data.</text>
</comment>
<dbReference type="AlphaFoldDB" id="A0A1V9ZVC4"/>
<evidence type="ECO:0000256" key="3">
    <source>
        <dbReference type="ARBA" id="ARBA00023315"/>
    </source>
</evidence>
<dbReference type="PROSITE" id="PS00439">
    <property type="entry name" value="ACYLTRANSF_C_1"/>
    <property type="match status" value="1"/>
</dbReference>
<dbReference type="Gene3D" id="3.30.559.70">
    <property type="entry name" value="Choline/Carnitine o-acyltransferase, domain 2"/>
    <property type="match status" value="1"/>
</dbReference>
<gene>
    <name evidence="7" type="ORF">ACHHYP_00282</name>
</gene>
<dbReference type="InterPro" id="IPR039551">
    <property type="entry name" value="Cho/carn_acyl_trans"/>
</dbReference>
<keyword evidence="3 5" id="KW-0012">Acyltransferase</keyword>
<evidence type="ECO:0000256" key="2">
    <source>
        <dbReference type="ARBA" id="ARBA00022679"/>
    </source>
</evidence>
<dbReference type="Proteomes" id="UP000243579">
    <property type="component" value="Unassembled WGS sequence"/>
</dbReference>
<reference evidence="7 8" key="1">
    <citation type="journal article" date="2014" name="Genome Biol. Evol.">
        <title>The secreted proteins of Achlya hypogyna and Thraustotheca clavata identify the ancestral oomycete secretome and reveal gene acquisitions by horizontal gene transfer.</title>
        <authorList>
            <person name="Misner I."/>
            <person name="Blouin N."/>
            <person name="Leonard G."/>
            <person name="Richards T.A."/>
            <person name="Lane C.E."/>
        </authorList>
    </citation>
    <scope>NUCLEOTIDE SEQUENCE [LARGE SCALE GENOMIC DNA]</scope>
    <source>
        <strain evidence="7 8">ATCC 48635</strain>
    </source>
</reference>
<dbReference type="PANTHER" id="PTHR22589:SF67">
    <property type="entry name" value="PEROXISOMAL CARNITINE O-OCTANOYLTRANSFERASE"/>
    <property type="match status" value="1"/>
</dbReference>
<dbReference type="STRING" id="1202772.A0A1V9ZVC4"/>
<evidence type="ECO:0000256" key="5">
    <source>
        <dbReference type="RuleBase" id="RU003801"/>
    </source>
</evidence>
<dbReference type="Pfam" id="PF00755">
    <property type="entry name" value="Carn_acyltransf"/>
    <property type="match status" value="1"/>
</dbReference>
<feature type="active site" description="Proton acceptor" evidence="4">
    <location>
        <position position="312"/>
    </location>
</feature>
<dbReference type="OrthoDB" id="240216at2759"/>
<dbReference type="SUPFAM" id="SSF52777">
    <property type="entry name" value="CoA-dependent acyltransferases"/>
    <property type="match status" value="2"/>
</dbReference>
<evidence type="ECO:0000313" key="7">
    <source>
        <dbReference type="EMBL" id="OQS01750.1"/>
    </source>
</evidence>
<dbReference type="EMBL" id="JNBR01000001">
    <property type="protein sequence ID" value="OQS01750.1"/>
    <property type="molecule type" value="Genomic_DNA"/>
</dbReference>
<dbReference type="GO" id="GO:0016746">
    <property type="term" value="F:acyltransferase activity"/>
    <property type="evidence" value="ECO:0007669"/>
    <property type="project" value="UniProtKB-KW"/>
</dbReference>
<feature type="domain" description="Choline/carnitine acyltransferase" evidence="6">
    <location>
        <begin position="16"/>
        <end position="569"/>
    </location>
</feature>
<dbReference type="InterPro" id="IPR023213">
    <property type="entry name" value="CAT-like_dom_sf"/>
</dbReference>
<evidence type="ECO:0000256" key="1">
    <source>
        <dbReference type="ARBA" id="ARBA00005232"/>
    </source>
</evidence>
<evidence type="ECO:0000313" key="8">
    <source>
        <dbReference type="Proteomes" id="UP000243579"/>
    </source>
</evidence>
<protein>
    <submittedName>
        <fullName evidence="7">Choline/Carnitine O-acyltransferase</fullName>
    </submittedName>
</protein>
<keyword evidence="8" id="KW-1185">Reference proteome</keyword>
<accession>A0A1V9ZVC4</accession>
<name>A0A1V9ZVC4_ACHHY</name>
<keyword evidence="2 5" id="KW-0808">Transferase</keyword>
<dbReference type="PROSITE" id="PS00440">
    <property type="entry name" value="ACYLTRANSF_C_2"/>
    <property type="match status" value="1"/>
</dbReference>